<sequence>MCDIQVKAYVRCHRNPSHQVRGDNLRCALALARPNEQLCVPASGQQRDLPLSLDAQDTETCYSTE</sequence>
<dbReference type="EMBL" id="WJXW01000015">
    <property type="protein sequence ID" value="KAF9729877.1"/>
    <property type="molecule type" value="Genomic_DNA"/>
</dbReference>
<dbReference type="Proteomes" id="UP000756921">
    <property type="component" value="Unassembled WGS sequence"/>
</dbReference>
<organism evidence="1 2">
    <name type="scientific">Paraphaeosphaeria minitans</name>
    <dbReference type="NCBI Taxonomy" id="565426"/>
    <lineage>
        <taxon>Eukaryota</taxon>
        <taxon>Fungi</taxon>
        <taxon>Dikarya</taxon>
        <taxon>Ascomycota</taxon>
        <taxon>Pezizomycotina</taxon>
        <taxon>Dothideomycetes</taxon>
        <taxon>Pleosporomycetidae</taxon>
        <taxon>Pleosporales</taxon>
        <taxon>Massarineae</taxon>
        <taxon>Didymosphaeriaceae</taxon>
        <taxon>Paraphaeosphaeria</taxon>
    </lineage>
</organism>
<keyword evidence="2" id="KW-1185">Reference proteome</keyword>
<gene>
    <name evidence="1" type="ORF">PMIN01_11810</name>
</gene>
<reference evidence="1" key="1">
    <citation type="journal article" date="2020" name="Mol. Plant Microbe Interact.">
        <title>Genome Sequence of the Biocontrol Agent Coniothyrium minitans strain Conio (IMI 134523).</title>
        <authorList>
            <person name="Patel D."/>
            <person name="Shittu T.A."/>
            <person name="Baroncelli R."/>
            <person name="Muthumeenakshi S."/>
            <person name="Osborne T.H."/>
            <person name="Janganan T.K."/>
            <person name="Sreenivasaprasad S."/>
        </authorList>
    </citation>
    <scope>NUCLEOTIDE SEQUENCE</scope>
    <source>
        <strain evidence="1">Conio</strain>
    </source>
</reference>
<proteinExistence type="predicted"/>
<evidence type="ECO:0000313" key="1">
    <source>
        <dbReference type="EMBL" id="KAF9729877.1"/>
    </source>
</evidence>
<accession>A0A9P6KKJ7</accession>
<name>A0A9P6KKJ7_9PLEO</name>
<evidence type="ECO:0000313" key="2">
    <source>
        <dbReference type="Proteomes" id="UP000756921"/>
    </source>
</evidence>
<dbReference type="OrthoDB" id="10335614at2759"/>
<protein>
    <submittedName>
        <fullName evidence="1">Uncharacterized protein</fullName>
    </submittedName>
</protein>
<dbReference type="AlphaFoldDB" id="A0A9P6KKJ7"/>
<comment type="caution">
    <text evidence="1">The sequence shown here is derived from an EMBL/GenBank/DDBJ whole genome shotgun (WGS) entry which is preliminary data.</text>
</comment>